<comment type="caution">
    <text evidence="6">The sequence shown here is derived from an EMBL/GenBank/DDBJ whole genome shotgun (WGS) entry which is preliminary data.</text>
</comment>
<organism evidence="6 7">
    <name type="scientific">Hibiscus syriacus</name>
    <name type="common">Rose of Sharon</name>
    <dbReference type="NCBI Taxonomy" id="106335"/>
    <lineage>
        <taxon>Eukaryota</taxon>
        <taxon>Viridiplantae</taxon>
        <taxon>Streptophyta</taxon>
        <taxon>Embryophyta</taxon>
        <taxon>Tracheophyta</taxon>
        <taxon>Spermatophyta</taxon>
        <taxon>Magnoliopsida</taxon>
        <taxon>eudicotyledons</taxon>
        <taxon>Gunneridae</taxon>
        <taxon>Pentapetalae</taxon>
        <taxon>rosids</taxon>
        <taxon>malvids</taxon>
        <taxon>Malvales</taxon>
        <taxon>Malvaceae</taxon>
        <taxon>Malvoideae</taxon>
        <taxon>Hibiscus</taxon>
    </lineage>
</organism>
<dbReference type="InterPro" id="IPR003959">
    <property type="entry name" value="ATPase_AAA_core"/>
</dbReference>
<dbReference type="Gene3D" id="2.40.50.140">
    <property type="entry name" value="Nucleic acid-binding proteins"/>
    <property type="match status" value="2"/>
</dbReference>
<dbReference type="InterPro" id="IPR027417">
    <property type="entry name" value="P-loop_NTPase"/>
</dbReference>
<evidence type="ECO:0000256" key="2">
    <source>
        <dbReference type="ARBA" id="ARBA00022741"/>
    </source>
</evidence>
<dbReference type="EMBL" id="VEPZ02000994">
    <property type="protein sequence ID" value="KAE8704195.1"/>
    <property type="molecule type" value="Genomic_DNA"/>
</dbReference>
<dbReference type="InterPro" id="IPR012340">
    <property type="entry name" value="NA-bd_OB-fold"/>
</dbReference>
<keyword evidence="3" id="KW-0067">ATP-binding</keyword>
<dbReference type="SMART" id="SM00382">
    <property type="entry name" value="AAA"/>
    <property type="match status" value="1"/>
</dbReference>
<keyword evidence="7" id="KW-1185">Reference proteome</keyword>
<keyword evidence="2" id="KW-0547">Nucleotide-binding</keyword>
<dbReference type="Pfam" id="PF13456">
    <property type="entry name" value="RVT_3"/>
    <property type="match status" value="1"/>
</dbReference>
<dbReference type="Proteomes" id="UP000436088">
    <property type="component" value="Unassembled WGS sequence"/>
</dbReference>
<dbReference type="InterPro" id="IPR050221">
    <property type="entry name" value="26S_Proteasome_ATPase"/>
</dbReference>
<evidence type="ECO:0000256" key="4">
    <source>
        <dbReference type="ARBA" id="ARBA00022942"/>
    </source>
</evidence>
<keyword evidence="4" id="KW-0647">Proteasome</keyword>
<dbReference type="GO" id="GO:0000502">
    <property type="term" value="C:proteasome complex"/>
    <property type="evidence" value="ECO:0007669"/>
    <property type="project" value="UniProtKB-KW"/>
</dbReference>
<reference evidence="6" key="1">
    <citation type="submission" date="2019-09" db="EMBL/GenBank/DDBJ databases">
        <title>Draft genome information of white flower Hibiscus syriacus.</title>
        <authorList>
            <person name="Kim Y.-M."/>
        </authorList>
    </citation>
    <scope>NUCLEOTIDE SEQUENCE [LARGE SCALE GENOMIC DNA]</scope>
    <source>
        <strain evidence="6">YM2019G1</strain>
    </source>
</reference>
<dbReference type="GO" id="GO:0004523">
    <property type="term" value="F:RNA-DNA hybrid ribonuclease activity"/>
    <property type="evidence" value="ECO:0007669"/>
    <property type="project" value="InterPro"/>
</dbReference>
<dbReference type="GO" id="GO:0003676">
    <property type="term" value="F:nucleic acid binding"/>
    <property type="evidence" value="ECO:0007669"/>
    <property type="project" value="InterPro"/>
</dbReference>
<name>A0A6A3ALU8_HIBSY</name>
<comment type="similarity">
    <text evidence="1">Belongs to the AAA ATPase family.</text>
</comment>
<evidence type="ECO:0000259" key="5">
    <source>
        <dbReference type="SMART" id="SM00382"/>
    </source>
</evidence>
<dbReference type="PANTHER" id="PTHR23073">
    <property type="entry name" value="26S PROTEASOME REGULATORY SUBUNIT"/>
    <property type="match status" value="1"/>
</dbReference>
<protein>
    <recommendedName>
        <fullName evidence="5">AAA+ ATPase domain-containing protein</fullName>
    </recommendedName>
</protein>
<accession>A0A6A3ALU8</accession>
<dbReference type="Gene3D" id="1.10.8.60">
    <property type="match status" value="1"/>
</dbReference>
<dbReference type="GO" id="GO:0005524">
    <property type="term" value="F:ATP binding"/>
    <property type="evidence" value="ECO:0007669"/>
    <property type="project" value="UniProtKB-KW"/>
</dbReference>
<dbReference type="InterPro" id="IPR002156">
    <property type="entry name" value="RNaseH_domain"/>
</dbReference>
<evidence type="ECO:0000256" key="3">
    <source>
        <dbReference type="ARBA" id="ARBA00022840"/>
    </source>
</evidence>
<evidence type="ECO:0000313" key="7">
    <source>
        <dbReference type="Proteomes" id="UP000436088"/>
    </source>
</evidence>
<dbReference type="Pfam" id="PF00004">
    <property type="entry name" value="AAA"/>
    <property type="match status" value="2"/>
</dbReference>
<feature type="domain" description="AAA+ ATPase" evidence="5">
    <location>
        <begin position="156"/>
        <end position="252"/>
    </location>
</feature>
<sequence>MNIKKALDREDLGTWLRLAMEVLHAVKKEFETMEDNMKYLQTAGQFVGEVIRPLDKERFLFEVDDVERYLGGCGSEINKTTLTSGTREVVVRCRSNVDTETLTSETRLVHDRATLKITPNLPPEVDPGLYDMVQEDPGNISYLALAGLSDQIQELKDCGVLLYGPPGTGKTLLARAIASNVDAAFLMVVSTAVADKYIGECERLIREMFSYAHDHQLDKVKVIMATNRPDVLDPAFLSPGRLDKKIEIPLPNEHSRLEILKIHDTAMEWRGGIDYEAVAKLSEGLMVPIYEMFVRRLDCLPFVQAGLFALRAGHDYAIQGDFMKIRRGCVSSVLPGRSPVVASLVEPQALCHGVHMAIEKEFPIALVERDALNVIQQLQNHHAYLSVLRFYLSKAGRLLDAHPRVTVCYTRCEANAEAHALALTVFRLLLDLFYFAYC</sequence>
<dbReference type="AlphaFoldDB" id="A0A6A3ALU8"/>
<dbReference type="InterPro" id="IPR003593">
    <property type="entry name" value="AAA+_ATPase"/>
</dbReference>
<gene>
    <name evidence="6" type="ORF">F3Y22_tig00110458pilonHSYRG00190</name>
</gene>
<proteinExistence type="inferred from homology"/>
<evidence type="ECO:0000256" key="1">
    <source>
        <dbReference type="ARBA" id="ARBA00006914"/>
    </source>
</evidence>
<evidence type="ECO:0000313" key="6">
    <source>
        <dbReference type="EMBL" id="KAE8704195.1"/>
    </source>
</evidence>
<dbReference type="Gene3D" id="3.40.50.300">
    <property type="entry name" value="P-loop containing nucleotide triphosphate hydrolases"/>
    <property type="match status" value="2"/>
</dbReference>
<dbReference type="GO" id="GO:0016887">
    <property type="term" value="F:ATP hydrolysis activity"/>
    <property type="evidence" value="ECO:0007669"/>
    <property type="project" value="InterPro"/>
</dbReference>
<dbReference type="SUPFAM" id="SSF52540">
    <property type="entry name" value="P-loop containing nucleoside triphosphate hydrolases"/>
    <property type="match status" value="1"/>
</dbReference>